<dbReference type="Proteomes" id="UP000499080">
    <property type="component" value="Unassembled WGS sequence"/>
</dbReference>
<feature type="coiled-coil region" evidence="1">
    <location>
        <begin position="15"/>
        <end position="66"/>
    </location>
</feature>
<keyword evidence="4" id="KW-1185">Reference proteome</keyword>
<comment type="caution">
    <text evidence="3">The sequence shown here is derived from an EMBL/GenBank/DDBJ whole genome shotgun (WGS) entry which is preliminary data.</text>
</comment>
<feature type="region of interest" description="Disordered" evidence="2">
    <location>
        <begin position="84"/>
        <end position="113"/>
    </location>
</feature>
<evidence type="ECO:0000256" key="2">
    <source>
        <dbReference type="SAM" id="MobiDB-lite"/>
    </source>
</evidence>
<dbReference type="EMBL" id="BGPR01001168">
    <property type="protein sequence ID" value="GBM47130.1"/>
    <property type="molecule type" value="Genomic_DNA"/>
</dbReference>
<feature type="coiled-coil region" evidence="1">
    <location>
        <begin position="137"/>
        <end position="171"/>
    </location>
</feature>
<organism evidence="3 4">
    <name type="scientific">Araneus ventricosus</name>
    <name type="common">Orbweaver spider</name>
    <name type="synonym">Epeira ventricosa</name>
    <dbReference type="NCBI Taxonomy" id="182803"/>
    <lineage>
        <taxon>Eukaryota</taxon>
        <taxon>Metazoa</taxon>
        <taxon>Ecdysozoa</taxon>
        <taxon>Arthropoda</taxon>
        <taxon>Chelicerata</taxon>
        <taxon>Arachnida</taxon>
        <taxon>Araneae</taxon>
        <taxon>Araneomorphae</taxon>
        <taxon>Entelegynae</taxon>
        <taxon>Araneoidea</taxon>
        <taxon>Araneidae</taxon>
        <taxon>Araneus</taxon>
    </lineage>
</organism>
<name>A0A4Y2G080_ARAVE</name>
<dbReference type="AlphaFoldDB" id="A0A4Y2G080"/>
<evidence type="ECO:0000256" key="1">
    <source>
        <dbReference type="SAM" id="Coils"/>
    </source>
</evidence>
<accession>A0A4Y2G080</accession>
<gene>
    <name evidence="3" type="ORF">AVEN_139217_1</name>
</gene>
<evidence type="ECO:0000313" key="3">
    <source>
        <dbReference type="EMBL" id="GBM47130.1"/>
    </source>
</evidence>
<dbReference type="OrthoDB" id="6425020at2759"/>
<protein>
    <submittedName>
        <fullName evidence="3">Uncharacterized protein</fullName>
    </submittedName>
</protein>
<evidence type="ECO:0000313" key="4">
    <source>
        <dbReference type="Proteomes" id="UP000499080"/>
    </source>
</evidence>
<sequence>MEEKAQHRAQLAKSIATKTQLIAQLREQLETKRKNSGGSVDDELGVAELEYRMVKEEMALLSLQEKHWESAALLQRETLHSSLRKDGRLPDLQQVGDRPPETPFGREGTPGSRHLRCQACREAARLRLELTSVVGRLNRLMEENANTVQLNDKLQKECEELRTQNRQLKLQVLSLLYLHQTMDSSSALQKSILWTKPEGS</sequence>
<reference evidence="3 4" key="1">
    <citation type="journal article" date="2019" name="Sci. Rep.">
        <title>Orb-weaving spider Araneus ventricosus genome elucidates the spidroin gene catalogue.</title>
        <authorList>
            <person name="Kono N."/>
            <person name="Nakamura H."/>
            <person name="Ohtoshi R."/>
            <person name="Moran D.A.P."/>
            <person name="Shinohara A."/>
            <person name="Yoshida Y."/>
            <person name="Fujiwara M."/>
            <person name="Mori M."/>
            <person name="Tomita M."/>
            <person name="Arakawa K."/>
        </authorList>
    </citation>
    <scope>NUCLEOTIDE SEQUENCE [LARGE SCALE GENOMIC DNA]</scope>
</reference>
<keyword evidence="1" id="KW-0175">Coiled coil</keyword>
<proteinExistence type="predicted"/>